<dbReference type="InterPro" id="IPR018392">
    <property type="entry name" value="LysM"/>
</dbReference>
<evidence type="ECO:0000313" key="3">
    <source>
        <dbReference type="EMBL" id="GAA1759829.1"/>
    </source>
</evidence>
<accession>A0ABN2KLU6</accession>
<feature type="compositionally biased region" description="Low complexity" evidence="1">
    <location>
        <begin position="135"/>
        <end position="165"/>
    </location>
</feature>
<evidence type="ECO:0008006" key="5">
    <source>
        <dbReference type="Google" id="ProtNLM"/>
    </source>
</evidence>
<dbReference type="CDD" id="cd00118">
    <property type="entry name" value="LysM"/>
    <property type="match status" value="1"/>
</dbReference>
<evidence type="ECO:0000313" key="4">
    <source>
        <dbReference type="Proteomes" id="UP001501204"/>
    </source>
</evidence>
<keyword evidence="2" id="KW-0472">Membrane</keyword>
<reference evidence="3 4" key="1">
    <citation type="journal article" date="2019" name="Int. J. Syst. Evol. Microbiol.">
        <title>The Global Catalogue of Microorganisms (GCM) 10K type strain sequencing project: providing services to taxonomists for standard genome sequencing and annotation.</title>
        <authorList>
            <consortium name="The Broad Institute Genomics Platform"/>
            <consortium name="The Broad Institute Genome Sequencing Center for Infectious Disease"/>
            <person name="Wu L."/>
            <person name="Ma J."/>
        </authorList>
    </citation>
    <scope>NUCLEOTIDE SEQUENCE [LARGE SCALE GENOMIC DNA]</scope>
    <source>
        <strain evidence="3 4">JCM 14735</strain>
    </source>
</reference>
<proteinExistence type="predicted"/>
<feature type="region of interest" description="Disordered" evidence="1">
    <location>
        <begin position="135"/>
        <end position="197"/>
    </location>
</feature>
<sequence>MTGISGSAHTAAAPLWSVLLVPALGAATGTCGATLAGADGGLAGGRDTGALIGLAAAAIGSAVVVLWSLTAVLAVLAVLAGHRRWERLAGICGRCSPALLRRAAATALGLQLLAAPGVAADDTPSPFWDAGASAREVAAPAEDATAPDPGAPAPRGEAPGPASEPDAGPGRVVDADLTPAPPAAPGPCPPGAGSSTAERTVDGAVTVVRGDTLWSLAAGLLGPEATDEEVARAWPRWYDLNRHQLAAGPHRLLPGQRLLVPGAGGP</sequence>
<evidence type="ECO:0000256" key="1">
    <source>
        <dbReference type="SAM" id="MobiDB-lite"/>
    </source>
</evidence>
<keyword evidence="4" id="KW-1185">Reference proteome</keyword>
<gene>
    <name evidence="3" type="ORF">GCM10009767_18730</name>
</gene>
<keyword evidence="2" id="KW-1133">Transmembrane helix</keyword>
<protein>
    <recommendedName>
        <fullName evidence="5">LysM domain-containing protein</fullName>
    </recommendedName>
</protein>
<keyword evidence="2" id="KW-0812">Transmembrane</keyword>
<dbReference type="Gene3D" id="3.10.350.10">
    <property type="entry name" value="LysM domain"/>
    <property type="match status" value="1"/>
</dbReference>
<feature type="compositionally biased region" description="Pro residues" evidence="1">
    <location>
        <begin position="179"/>
        <end position="190"/>
    </location>
</feature>
<organism evidence="3 4">
    <name type="scientific">Kocuria aegyptia</name>
    <dbReference type="NCBI Taxonomy" id="330943"/>
    <lineage>
        <taxon>Bacteria</taxon>
        <taxon>Bacillati</taxon>
        <taxon>Actinomycetota</taxon>
        <taxon>Actinomycetes</taxon>
        <taxon>Micrococcales</taxon>
        <taxon>Micrococcaceae</taxon>
        <taxon>Kocuria</taxon>
    </lineage>
</organism>
<feature type="transmembrane region" description="Helical" evidence="2">
    <location>
        <begin position="51"/>
        <end position="79"/>
    </location>
</feature>
<evidence type="ECO:0000256" key="2">
    <source>
        <dbReference type="SAM" id="Phobius"/>
    </source>
</evidence>
<dbReference type="Proteomes" id="UP001501204">
    <property type="component" value="Unassembled WGS sequence"/>
</dbReference>
<comment type="caution">
    <text evidence="3">The sequence shown here is derived from an EMBL/GenBank/DDBJ whole genome shotgun (WGS) entry which is preliminary data.</text>
</comment>
<dbReference type="RefSeq" id="WP_344121876.1">
    <property type="nucleotide sequence ID" value="NZ_BAAAOA010000019.1"/>
</dbReference>
<dbReference type="InterPro" id="IPR036779">
    <property type="entry name" value="LysM_dom_sf"/>
</dbReference>
<dbReference type="EMBL" id="BAAAOA010000019">
    <property type="protein sequence ID" value="GAA1759829.1"/>
    <property type="molecule type" value="Genomic_DNA"/>
</dbReference>
<name>A0ABN2KLU6_9MICC</name>